<dbReference type="PROSITE" id="PS00061">
    <property type="entry name" value="ADH_SHORT"/>
    <property type="match status" value="1"/>
</dbReference>
<dbReference type="PRINTS" id="PR00080">
    <property type="entry name" value="SDRFAMILY"/>
</dbReference>
<dbReference type="Pfam" id="PF13561">
    <property type="entry name" value="adh_short_C2"/>
    <property type="match status" value="1"/>
</dbReference>
<dbReference type="PRINTS" id="PR00081">
    <property type="entry name" value="GDHRDH"/>
</dbReference>
<sequence length="255" mass="26695">MASKGTALVTGAARGIGRAISLRLADDGFDVAVNDISAQSEALSGLVHEIKAKGRASSAHIADVSSEDAVRGMIEQVVATYGRLNVMVANAGVCSHAPIFELTAEKWDHTMNINARGTFLCYKYAGAQMVKQGEGGRIIGASSVTGKQGMAFNPSYSASKWAIRGLTQAAALEFGPHKITVNAYAPGVIDTDMLSTVVTPDTTREIVIDEMKKKSALGTVGAPADIANFVSFIASKESQFITGQSISVNGGMFFD</sequence>
<evidence type="ECO:0000313" key="4">
    <source>
        <dbReference type="EMBL" id="KAJ7779187.1"/>
    </source>
</evidence>
<dbReference type="PANTHER" id="PTHR24321">
    <property type="entry name" value="DEHYDROGENASES, SHORT CHAIN"/>
    <property type="match status" value="1"/>
</dbReference>
<dbReference type="EMBL" id="JARKIB010000006">
    <property type="protein sequence ID" value="KAJ7779187.1"/>
    <property type="molecule type" value="Genomic_DNA"/>
</dbReference>
<dbReference type="InterPro" id="IPR036291">
    <property type="entry name" value="NAD(P)-bd_dom_sf"/>
</dbReference>
<proteinExistence type="inferred from homology"/>
<dbReference type="Gene3D" id="3.40.50.720">
    <property type="entry name" value="NAD(P)-binding Rossmann-like Domain"/>
    <property type="match status" value="1"/>
</dbReference>
<organism evidence="4 5">
    <name type="scientific">Mycena metata</name>
    <dbReference type="NCBI Taxonomy" id="1033252"/>
    <lineage>
        <taxon>Eukaryota</taxon>
        <taxon>Fungi</taxon>
        <taxon>Dikarya</taxon>
        <taxon>Basidiomycota</taxon>
        <taxon>Agaricomycotina</taxon>
        <taxon>Agaricomycetes</taxon>
        <taxon>Agaricomycetidae</taxon>
        <taxon>Agaricales</taxon>
        <taxon>Marasmiineae</taxon>
        <taxon>Mycenaceae</taxon>
        <taxon>Mycena</taxon>
    </lineage>
</organism>
<evidence type="ECO:0000256" key="3">
    <source>
        <dbReference type="ARBA" id="ARBA00023002"/>
    </source>
</evidence>
<evidence type="ECO:0000256" key="2">
    <source>
        <dbReference type="ARBA" id="ARBA00022857"/>
    </source>
</evidence>
<protein>
    <submittedName>
        <fullName evidence="4">NAD-binding protein</fullName>
    </submittedName>
</protein>
<keyword evidence="2" id="KW-0521">NADP</keyword>
<comment type="similarity">
    <text evidence="1">Belongs to the short-chain dehydrogenases/reductases (SDR) family.</text>
</comment>
<gene>
    <name evidence="4" type="ORF">B0H16DRAFT_808337</name>
</gene>
<keyword evidence="5" id="KW-1185">Reference proteome</keyword>
<dbReference type="SUPFAM" id="SSF51735">
    <property type="entry name" value="NAD(P)-binding Rossmann-fold domains"/>
    <property type="match status" value="1"/>
</dbReference>
<name>A0AAD7K651_9AGAR</name>
<evidence type="ECO:0000313" key="5">
    <source>
        <dbReference type="Proteomes" id="UP001215598"/>
    </source>
</evidence>
<dbReference type="InterPro" id="IPR002347">
    <property type="entry name" value="SDR_fam"/>
</dbReference>
<reference evidence="4" key="1">
    <citation type="submission" date="2023-03" db="EMBL/GenBank/DDBJ databases">
        <title>Massive genome expansion in bonnet fungi (Mycena s.s.) driven by repeated elements and novel gene families across ecological guilds.</title>
        <authorList>
            <consortium name="Lawrence Berkeley National Laboratory"/>
            <person name="Harder C.B."/>
            <person name="Miyauchi S."/>
            <person name="Viragh M."/>
            <person name="Kuo A."/>
            <person name="Thoen E."/>
            <person name="Andreopoulos B."/>
            <person name="Lu D."/>
            <person name="Skrede I."/>
            <person name="Drula E."/>
            <person name="Henrissat B."/>
            <person name="Morin E."/>
            <person name="Kohler A."/>
            <person name="Barry K."/>
            <person name="LaButti K."/>
            <person name="Morin E."/>
            <person name="Salamov A."/>
            <person name="Lipzen A."/>
            <person name="Mereny Z."/>
            <person name="Hegedus B."/>
            <person name="Baldrian P."/>
            <person name="Stursova M."/>
            <person name="Weitz H."/>
            <person name="Taylor A."/>
            <person name="Grigoriev I.V."/>
            <person name="Nagy L.G."/>
            <person name="Martin F."/>
            <person name="Kauserud H."/>
        </authorList>
    </citation>
    <scope>NUCLEOTIDE SEQUENCE</scope>
    <source>
        <strain evidence="4">CBHHK182m</strain>
    </source>
</reference>
<dbReference type="AlphaFoldDB" id="A0AAD7K651"/>
<dbReference type="PANTHER" id="PTHR24321:SF8">
    <property type="entry name" value="ESTRADIOL 17-BETA-DEHYDROGENASE 8-RELATED"/>
    <property type="match status" value="1"/>
</dbReference>
<dbReference type="Proteomes" id="UP001215598">
    <property type="component" value="Unassembled WGS sequence"/>
</dbReference>
<accession>A0AAD7K651</accession>
<dbReference type="InterPro" id="IPR020904">
    <property type="entry name" value="Sc_DH/Rdtase_CS"/>
</dbReference>
<evidence type="ECO:0000256" key="1">
    <source>
        <dbReference type="ARBA" id="ARBA00006484"/>
    </source>
</evidence>
<keyword evidence="3" id="KW-0560">Oxidoreductase</keyword>
<dbReference type="GO" id="GO:0016491">
    <property type="term" value="F:oxidoreductase activity"/>
    <property type="evidence" value="ECO:0007669"/>
    <property type="project" value="UniProtKB-KW"/>
</dbReference>
<comment type="caution">
    <text evidence="4">The sequence shown here is derived from an EMBL/GenBank/DDBJ whole genome shotgun (WGS) entry which is preliminary data.</text>
</comment>
<dbReference type="FunFam" id="3.40.50.720:FF:000084">
    <property type="entry name" value="Short-chain dehydrogenase reductase"/>
    <property type="match status" value="1"/>
</dbReference>